<dbReference type="Pfam" id="PF07727">
    <property type="entry name" value="RVT_2"/>
    <property type="match status" value="1"/>
</dbReference>
<accession>A0A6L2L3Y5</accession>
<evidence type="ECO:0000259" key="2">
    <source>
        <dbReference type="Pfam" id="PF07727"/>
    </source>
</evidence>
<name>A0A6L2L3Y5_TANCI</name>
<feature type="compositionally biased region" description="Acidic residues" evidence="1">
    <location>
        <begin position="752"/>
        <end position="795"/>
    </location>
</feature>
<proteinExistence type="predicted"/>
<evidence type="ECO:0000313" key="3">
    <source>
        <dbReference type="EMBL" id="GEU55780.1"/>
    </source>
</evidence>
<comment type="caution">
    <text evidence="3">The sequence shown here is derived from an EMBL/GenBank/DDBJ whole genome shotgun (WGS) entry which is preliminary data.</text>
</comment>
<dbReference type="InterPro" id="IPR013103">
    <property type="entry name" value="RVT_2"/>
</dbReference>
<feature type="domain" description="Reverse transcriptase Ty1/copia-type" evidence="2">
    <location>
        <begin position="227"/>
        <end position="353"/>
    </location>
</feature>
<feature type="compositionally biased region" description="Polar residues" evidence="1">
    <location>
        <begin position="709"/>
        <end position="727"/>
    </location>
</feature>
<protein>
    <submittedName>
        <fullName evidence="3">Retrovirus-related Pol polyprotein from transposon TNT 1-94</fullName>
    </submittedName>
</protein>
<reference evidence="3" key="1">
    <citation type="journal article" date="2019" name="Sci. Rep.">
        <title>Draft genome of Tanacetum cinerariifolium, the natural source of mosquito coil.</title>
        <authorList>
            <person name="Yamashiro T."/>
            <person name="Shiraishi A."/>
            <person name="Satake H."/>
            <person name="Nakayama K."/>
        </authorList>
    </citation>
    <scope>NUCLEOTIDE SEQUENCE</scope>
</reference>
<evidence type="ECO:0000256" key="1">
    <source>
        <dbReference type="SAM" id="MobiDB-lite"/>
    </source>
</evidence>
<sequence length="1311" mass="148765">MGSVVQPLFDELLAPTPSVNPPALEVIAPLAEVIPPEHAESTVSPSSTTVDQDAPSQSKSQTTPETQPPVIPNNVEEDNHDIEVAHMGNDPLFGMPIPEVASDQSSSMTYKDALTQSCWIEAMQEELNEFERLEVWELVPRSDKAMVITLKWIRKVKLDELGGILKNKACLVARGYHQEEGIDFEESFAPVARLEAIRIFLAYAAHKNMVVYQTDVKTVFLNGNMREEKALYGLKQAPRAWYDMLSSFLISQDFSKGSVDPTLFIRRNGNYLLLVQIYVDDIIFAASTPKLCDLFAKIMCSKFKMSMMEKISFFLGLQISKSPRGMFINQSKYALESLKKYSFESCDPVDTLMEEKSKLDEDKERKDVDPSHYRGMIGTLLYLTASRPDLQFSICMCAREMLHIYPRLPHQPFVEPPFEEEILAFLHFLGHSGAIRRLTDVNINKLHQPWRSFGAIINKCLTEKSSGYDSLRFTKVIIYHFMSKDQSILRRNKANWHYVKDDHMFTMIKLVSRHQNTQHKDIRNKRSLQQTHISQASGSGADEGTGTLPGVPNQMFLRYTCKNFRQLPQFIITQYVLKMNNKKRIVNLEYFREMLHICPRLPNQTFDELPFEEEILAFLRYLGHGREIRKLTDVNINKLHQPWRSFAAVFNKCLSGKSTGYDSLRNSAAYKEYYAIASRAAPPKTKASLSVLSDVAMNEAEQMKLATKRSMQQTHISQASRSGTNEGTGIIPGVPDVPTNESDEEISWKSSDEDDDEVDDKSDDQEDDDDQDDDDQDDNDQDDNDDDQDTDNDGDDFVHPKLSIHKEEAKDEESFDLIVQTPKNSDDEGNDDAILVNPDGQQQSSSVSSQFVTSMLNPSHDAGIDSLFESAPRVDVQASTTVAPLTLTAPTLPPPTIPTISQVPQATTPPTTAPSTFLQDLPKFGSLFGFDHRLKTLEANFSEFMQTNQFAGAVSSILGIVERYMDQRMNEAVKMESNKSIHRSDEQRNLYKALVDAYECDKIILDTNGDTVTLKRRRDYADKDEEPSAGSDRGSKRRREGEEPESTSAPKEKVTKTIGKSTKGSKSHQKTVRESAPAEEPMQTTQDLEEPSHQEFKTGAVDDQPIAEASYDLAKQVNSRSSFNELMDTHVDFSAFLMNRLKVDTLTPELLAGLTYELMRGSCKSRVKLEYFLEEVYKATTDQLDWNNPEGHQYPHNLLKPLPLIPNSRGRRVIPFDHFINKDLEYLHGDASSLNKESARDVYSKRRIIAVTELQIVEWHNYKHLDWITNKDNKNGLMRIDELHKFSDGTLNDVRTALDDRLKGIQMKYLP</sequence>
<dbReference type="PANTHER" id="PTHR11439:SF483">
    <property type="entry name" value="PEPTIDE SYNTHASE GLIP-LIKE, PUTATIVE (AFU_ORTHOLOGUE AFUA_3G12920)-RELATED"/>
    <property type="match status" value="1"/>
</dbReference>
<feature type="region of interest" description="Disordered" evidence="1">
    <location>
        <begin position="519"/>
        <end position="546"/>
    </location>
</feature>
<feature type="compositionally biased region" description="Polar residues" evidence="1">
    <location>
        <begin position="41"/>
        <end position="65"/>
    </location>
</feature>
<feature type="region of interest" description="Disordered" evidence="1">
    <location>
        <begin position="1"/>
        <end position="21"/>
    </location>
</feature>
<gene>
    <name evidence="3" type="ORF">Tci_027758</name>
</gene>
<dbReference type="SUPFAM" id="SSF56672">
    <property type="entry name" value="DNA/RNA polymerases"/>
    <property type="match status" value="1"/>
</dbReference>
<dbReference type="EMBL" id="BKCJ010003552">
    <property type="protein sequence ID" value="GEU55780.1"/>
    <property type="molecule type" value="Genomic_DNA"/>
</dbReference>
<feature type="compositionally biased region" description="Polar residues" evidence="1">
    <location>
        <begin position="527"/>
        <end position="538"/>
    </location>
</feature>
<feature type="region of interest" description="Disordered" evidence="1">
    <location>
        <begin position="37"/>
        <end position="74"/>
    </location>
</feature>
<feature type="region of interest" description="Disordered" evidence="1">
    <location>
        <begin position="705"/>
        <end position="799"/>
    </location>
</feature>
<organism evidence="3">
    <name type="scientific">Tanacetum cinerariifolium</name>
    <name type="common">Dalmatian daisy</name>
    <name type="synonym">Chrysanthemum cinerariifolium</name>
    <dbReference type="NCBI Taxonomy" id="118510"/>
    <lineage>
        <taxon>Eukaryota</taxon>
        <taxon>Viridiplantae</taxon>
        <taxon>Streptophyta</taxon>
        <taxon>Embryophyta</taxon>
        <taxon>Tracheophyta</taxon>
        <taxon>Spermatophyta</taxon>
        <taxon>Magnoliopsida</taxon>
        <taxon>eudicotyledons</taxon>
        <taxon>Gunneridae</taxon>
        <taxon>Pentapetalae</taxon>
        <taxon>asterids</taxon>
        <taxon>campanulids</taxon>
        <taxon>Asterales</taxon>
        <taxon>Asteraceae</taxon>
        <taxon>Asteroideae</taxon>
        <taxon>Anthemideae</taxon>
        <taxon>Anthemidinae</taxon>
        <taxon>Tanacetum</taxon>
    </lineage>
</organism>
<feature type="region of interest" description="Disordered" evidence="1">
    <location>
        <begin position="1018"/>
        <end position="1094"/>
    </location>
</feature>
<dbReference type="PANTHER" id="PTHR11439">
    <property type="entry name" value="GAG-POL-RELATED RETROTRANSPOSON"/>
    <property type="match status" value="1"/>
</dbReference>
<dbReference type="InterPro" id="IPR043502">
    <property type="entry name" value="DNA/RNA_pol_sf"/>
</dbReference>
<feature type="region of interest" description="Disordered" evidence="1">
    <location>
        <begin position="821"/>
        <end position="848"/>
    </location>
</feature>